<dbReference type="InterPro" id="IPR017853">
    <property type="entry name" value="GH"/>
</dbReference>
<dbReference type="GO" id="GO:0016020">
    <property type="term" value="C:membrane"/>
    <property type="evidence" value="ECO:0007669"/>
    <property type="project" value="UniProtKB-SubCell"/>
</dbReference>
<dbReference type="InterPro" id="IPR030458">
    <property type="entry name" value="Glyco_hydro_31_AS"/>
</dbReference>
<dbReference type="Pfam" id="PF21365">
    <property type="entry name" value="Glyco_hydro_31_3rd"/>
    <property type="match status" value="1"/>
</dbReference>
<feature type="domain" description="P-type" evidence="11">
    <location>
        <begin position="26"/>
        <end position="73"/>
    </location>
</feature>
<dbReference type="GO" id="GO:0004558">
    <property type="term" value="F:alpha-1,4-glucosidase activity"/>
    <property type="evidence" value="ECO:0007669"/>
    <property type="project" value="TreeGrafter"/>
</dbReference>
<dbReference type="PANTHER" id="PTHR22762">
    <property type="entry name" value="ALPHA-GLUCOSIDASE"/>
    <property type="match status" value="1"/>
</dbReference>
<evidence type="ECO:0000256" key="4">
    <source>
        <dbReference type="ARBA" id="ARBA00023136"/>
    </source>
</evidence>
<dbReference type="CDD" id="cd00111">
    <property type="entry name" value="Trefoil"/>
    <property type="match status" value="1"/>
</dbReference>
<dbReference type="EMBL" id="CATQJL010000316">
    <property type="protein sequence ID" value="CAJ0607276.1"/>
    <property type="molecule type" value="Genomic_DNA"/>
</dbReference>
<dbReference type="Pfam" id="PF01055">
    <property type="entry name" value="Glyco_hydro_31_2nd"/>
    <property type="match status" value="1"/>
</dbReference>
<evidence type="ECO:0000313" key="13">
    <source>
        <dbReference type="Proteomes" id="UP001176961"/>
    </source>
</evidence>
<dbReference type="InterPro" id="IPR000322">
    <property type="entry name" value="Glyco_hydro_31_TIM"/>
</dbReference>
<keyword evidence="7 9" id="KW-0326">Glycosidase</keyword>
<evidence type="ECO:0000259" key="11">
    <source>
        <dbReference type="PROSITE" id="PS51448"/>
    </source>
</evidence>
<evidence type="ECO:0000256" key="3">
    <source>
        <dbReference type="ARBA" id="ARBA00022801"/>
    </source>
</evidence>
<dbReference type="InterPro" id="IPR000519">
    <property type="entry name" value="P_trefoil_dom"/>
</dbReference>
<dbReference type="AlphaFoldDB" id="A0AA36HAP0"/>
<dbReference type="GO" id="GO:0030246">
    <property type="term" value="F:carbohydrate binding"/>
    <property type="evidence" value="ECO:0007669"/>
    <property type="project" value="InterPro"/>
</dbReference>
<dbReference type="SUPFAM" id="SSF74650">
    <property type="entry name" value="Galactose mutarotase-like"/>
    <property type="match status" value="1"/>
</dbReference>
<dbReference type="InterPro" id="IPR048395">
    <property type="entry name" value="Glyco_hydro_31_C"/>
</dbReference>
<evidence type="ECO:0000256" key="10">
    <source>
        <dbReference type="SAM" id="Phobius"/>
    </source>
</evidence>
<organism evidence="12 13">
    <name type="scientific">Cylicocyclus nassatus</name>
    <name type="common">Nematode worm</name>
    <dbReference type="NCBI Taxonomy" id="53992"/>
    <lineage>
        <taxon>Eukaryota</taxon>
        <taxon>Metazoa</taxon>
        <taxon>Ecdysozoa</taxon>
        <taxon>Nematoda</taxon>
        <taxon>Chromadorea</taxon>
        <taxon>Rhabditida</taxon>
        <taxon>Rhabditina</taxon>
        <taxon>Rhabditomorpha</taxon>
        <taxon>Strongyloidea</taxon>
        <taxon>Strongylidae</taxon>
        <taxon>Cylicocyclus</taxon>
    </lineage>
</organism>
<evidence type="ECO:0000256" key="6">
    <source>
        <dbReference type="ARBA" id="ARBA00023180"/>
    </source>
</evidence>
<evidence type="ECO:0000256" key="7">
    <source>
        <dbReference type="ARBA" id="ARBA00023295"/>
    </source>
</evidence>
<keyword evidence="13" id="KW-1185">Reference proteome</keyword>
<accession>A0AA36HAP0</accession>
<dbReference type="SUPFAM" id="SSF57492">
    <property type="entry name" value="Trefoil"/>
    <property type="match status" value="1"/>
</dbReference>
<dbReference type="CDD" id="cd14752">
    <property type="entry name" value="GH31_N"/>
    <property type="match status" value="1"/>
</dbReference>
<dbReference type="Gene3D" id="3.20.20.80">
    <property type="entry name" value="Glycosidases"/>
    <property type="match status" value="1"/>
</dbReference>
<dbReference type="InterPro" id="IPR011013">
    <property type="entry name" value="Gal_mutarotase_sf_dom"/>
</dbReference>
<evidence type="ECO:0000256" key="1">
    <source>
        <dbReference type="ARBA" id="ARBA00004370"/>
    </source>
</evidence>
<dbReference type="Pfam" id="PF00088">
    <property type="entry name" value="Trefoil"/>
    <property type="match status" value="1"/>
</dbReference>
<comment type="caution">
    <text evidence="8">Lacks conserved residue(s) required for the propagation of feature annotation.</text>
</comment>
<keyword evidence="4 10" id="KW-0472">Membrane</keyword>
<dbReference type="Gene3D" id="4.10.110.10">
    <property type="entry name" value="Spasmolytic Protein, domain 1"/>
    <property type="match status" value="1"/>
</dbReference>
<dbReference type="Gene3D" id="2.60.40.1180">
    <property type="entry name" value="Golgi alpha-mannosidase II"/>
    <property type="match status" value="2"/>
</dbReference>
<dbReference type="PANTHER" id="PTHR22762:SF133">
    <property type="entry name" value="P-TYPE DOMAIN-CONTAINING PROTEIN"/>
    <property type="match status" value="1"/>
</dbReference>
<evidence type="ECO:0000256" key="2">
    <source>
        <dbReference type="ARBA" id="ARBA00007806"/>
    </source>
</evidence>
<dbReference type="GO" id="GO:0005975">
    <property type="term" value="P:carbohydrate metabolic process"/>
    <property type="evidence" value="ECO:0007669"/>
    <property type="project" value="InterPro"/>
</dbReference>
<comment type="caution">
    <text evidence="12">The sequence shown here is derived from an EMBL/GenBank/DDBJ whole genome shotgun (WGS) entry which is preliminary data.</text>
</comment>
<name>A0AA36HAP0_CYLNA</name>
<dbReference type="InterPro" id="IPR044913">
    <property type="entry name" value="P_trefoil_dom_sf"/>
</dbReference>
<reference evidence="12" key="1">
    <citation type="submission" date="2023-07" db="EMBL/GenBank/DDBJ databases">
        <authorList>
            <consortium name="CYATHOMIX"/>
        </authorList>
    </citation>
    <scope>NUCLEOTIDE SEQUENCE</scope>
    <source>
        <strain evidence="12">N/A</strain>
    </source>
</reference>
<dbReference type="SMART" id="SM00018">
    <property type="entry name" value="PD"/>
    <property type="match status" value="1"/>
</dbReference>
<evidence type="ECO:0000313" key="12">
    <source>
        <dbReference type="EMBL" id="CAJ0607276.1"/>
    </source>
</evidence>
<proteinExistence type="inferred from homology"/>
<dbReference type="CDD" id="cd06602">
    <property type="entry name" value="GH31_MGAM_SI_GAA"/>
    <property type="match status" value="1"/>
</dbReference>
<dbReference type="SUPFAM" id="SSF51011">
    <property type="entry name" value="Glycosyl hydrolase domain"/>
    <property type="match status" value="1"/>
</dbReference>
<dbReference type="InterPro" id="IPR013780">
    <property type="entry name" value="Glyco_hydro_b"/>
</dbReference>
<keyword evidence="6" id="KW-0325">Glycoprotein</keyword>
<dbReference type="PROSITE" id="PS00129">
    <property type="entry name" value="GLYCOSYL_HYDROL_F31_1"/>
    <property type="match status" value="1"/>
</dbReference>
<evidence type="ECO:0000256" key="5">
    <source>
        <dbReference type="ARBA" id="ARBA00023157"/>
    </source>
</evidence>
<keyword evidence="10" id="KW-0812">Transmembrane</keyword>
<dbReference type="Proteomes" id="UP001176961">
    <property type="component" value="Unassembled WGS sequence"/>
</dbReference>
<dbReference type="SUPFAM" id="SSF51445">
    <property type="entry name" value="(Trans)glycosidases"/>
    <property type="match status" value="1"/>
</dbReference>
<keyword evidence="10" id="KW-1133">Transmembrane helix</keyword>
<gene>
    <name evidence="12" type="ORF">CYNAS_LOCUS19259</name>
</gene>
<keyword evidence="3 9" id="KW-0378">Hydrolase</keyword>
<comment type="subcellular location">
    <subcellularLocation>
        <location evidence="1">Membrane</location>
    </subcellularLocation>
</comment>
<protein>
    <recommendedName>
        <fullName evidence="11">P-type domain-containing protein</fullName>
    </recommendedName>
</protein>
<comment type="similarity">
    <text evidence="2 9">Belongs to the glycosyl hydrolase 31 family.</text>
</comment>
<keyword evidence="5" id="KW-1015">Disulfide bond</keyword>
<dbReference type="PROSITE" id="PS51448">
    <property type="entry name" value="P_TREFOIL_2"/>
    <property type="match status" value="1"/>
</dbReference>
<dbReference type="Gene3D" id="2.60.40.1760">
    <property type="entry name" value="glycosyl hydrolase (family 31)"/>
    <property type="match status" value="1"/>
</dbReference>
<feature type="transmembrane region" description="Helical" evidence="10">
    <location>
        <begin position="12"/>
        <end position="32"/>
    </location>
</feature>
<sequence>MQFTATTNHRIYISSRCVFIVYAVLVGCSLATQVRIDCFPELGANQGKCEERGCTWLNAEQDNRNEPWCFFKEGLGYTKASTNGSVITLQKDEAVKNPWATEENPDLQQIFFASRLLGKVLNIKINAPERYDPPTDMFPNLLKPWKENSGPIPENAFSLTTKGEGGFSFTVARASTNTILFDSSIGALIFSDKFLQIATSLPSENMFGWGENVHLKLKHDFTKWTTWAMFARDEPTNARHVGTRNVYGVHPFYMVIEPDGNAHGVLILNSNAQDITTAPGPALIYRTIGGNLNLFFFPGPTPEEVTQQYLEMIGKPFLPAYWAFGFQISRWGYHTFENLKKVIERNIEAGVPLDVVVCDIDYMDENRDFTVGKKFEGLPEYISSLRSREMRSVFMFDPAVPVDYEPFNRSLKAGARFVEWERKDQVMTSVQDLYPLAKDTKIMLGVVWPNVHVAFPDFLDPHNNTMAWWIDEFIKFHDKVSYDGIWIDMNEPANFGTNEDNPFYYTDTSLAHSKIPPLKCTVVGEGWEWDAPPYPTHAVFIDEGRSHLCSKTLCMNAVLGGGKQRFYNVKNLYGLSEAIVTSQAQYKATKKRGFVVSRSTFVSNGHYAGHWLGDNSAQWEDLRAGIIGVQEFNMFGIPYVGTDICGFNGDTNEELCLRWQQMGAFHSFMRNHNGLKEAPQDPAMWRSVTLATINANRFRYSYLPYLYSLHFNASLFGGTVVRPMFYEYPKDKITYTDTDYQFLWGRSMLIAPVVYQGARSVPTYVPQDEWYSLYVYKYGQRINSGKQYLPAPAFQHIPVLVRGGSIIPRQKPENTTDHTRKNPFELLIVPGDSDGRAAGFLYWDDGESIVESFETYPFFSWKFSFSLKEEQATLVIDRERSANLVIPILAKLEIFNYKFMPKFSEATLNGKKANLINVELSHYDNESKILYIHLRRKIDLAASNAEHLELTWKNQVGEDEEEEDEITSSTQAMIKSTPATTVTGEGFDYYEEEGTTTTKYKQEDKQKSALMCRCYSYILSAILFIIQTFYQLY</sequence>
<evidence type="ECO:0000256" key="9">
    <source>
        <dbReference type="RuleBase" id="RU361185"/>
    </source>
</evidence>
<evidence type="ECO:0000256" key="8">
    <source>
        <dbReference type="PROSITE-ProRule" id="PRU00779"/>
    </source>
</evidence>